<dbReference type="AlphaFoldDB" id="A0A914UZY5"/>
<sequence>MSLTTRLVDAQAAAAAAVLDHGPPAAYSSFFAANSIVGRNARNGQRPNAPVIVCTGGSLQLPVQLLFNRPETHRTRAALDYDVGDRRRQLRRAAPTLFLTYL</sequence>
<name>A0A914UZY5_9BILA</name>
<evidence type="ECO:0000313" key="2">
    <source>
        <dbReference type="WBParaSite" id="PSAMB.scaffold1403size31945.g12985.t1"/>
    </source>
</evidence>
<keyword evidence="1" id="KW-1185">Reference proteome</keyword>
<protein>
    <submittedName>
        <fullName evidence="2">Uncharacterized protein</fullName>
    </submittedName>
</protein>
<dbReference type="Proteomes" id="UP000887566">
    <property type="component" value="Unplaced"/>
</dbReference>
<evidence type="ECO:0000313" key="1">
    <source>
        <dbReference type="Proteomes" id="UP000887566"/>
    </source>
</evidence>
<dbReference type="WBParaSite" id="PSAMB.scaffold1403size31945.g12985.t1">
    <property type="protein sequence ID" value="PSAMB.scaffold1403size31945.g12985.t1"/>
    <property type="gene ID" value="PSAMB.scaffold1403size31945.g12985"/>
</dbReference>
<accession>A0A914UZY5</accession>
<organism evidence="1 2">
    <name type="scientific">Plectus sambesii</name>
    <dbReference type="NCBI Taxonomy" id="2011161"/>
    <lineage>
        <taxon>Eukaryota</taxon>
        <taxon>Metazoa</taxon>
        <taxon>Ecdysozoa</taxon>
        <taxon>Nematoda</taxon>
        <taxon>Chromadorea</taxon>
        <taxon>Plectida</taxon>
        <taxon>Plectina</taxon>
        <taxon>Plectoidea</taxon>
        <taxon>Plectidae</taxon>
        <taxon>Plectus</taxon>
    </lineage>
</organism>
<proteinExistence type="predicted"/>
<reference evidence="2" key="1">
    <citation type="submission" date="2022-11" db="UniProtKB">
        <authorList>
            <consortium name="WormBaseParasite"/>
        </authorList>
    </citation>
    <scope>IDENTIFICATION</scope>
</reference>